<dbReference type="EMBL" id="LT669839">
    <property type="protein sequence ID" value="SHD77244.1"/>
    <property type="molecule type" value="Genomic_DNA"/>
</dbReference>
<dbReference type="NCBIfam" id="NF038214">
    <property type="entry name" value="IS21_help_AAA"/>
    <property type="match status" value="1"/>
</dbReference>
<proteinExistence type="inferred from homology"/>
<dbReference type="Pfam" id="PF01695">
    <property type="entry name" value="IstB_IS21"/>
    <property type="match status" value="1"/>
</dbReference>
<dbReference type="SUPFAM" id="SSF52540">
    <property type="entry name" value="P-loop containing nucleoside triphosphate hydrolases"/>
    <property type="match status" value="1"/>
</dbReference>
<reference evidence="3 4" key="1">
    <citation type="submission" date="2016-11" db="EMBL/GenBank/DDBJ databases">
        <authorList>
            <person name="Manzoor S."/>
        </authorList>
    </citation>
    <scope>NUCLEOTIDE SEQUENCE [LARGE SCALE GENOMIC DNA]</scope>
    <source>
        <strain evidence="3">Clostridium ultunense strain Esp</strain>
    </source>
</reference>
<dbReference type="PANTHER" id="PTHR30050:SF4">
    <property type="entry name" value="ATP-BINDING PROTEIN RV3427C IN INSERTION SEQUENCE-RELATED"/>
    <property type="match status" value="1"/>
</dbReference>
<dbReference type="InterPro" id="IPR003593">
    <property type="entry name" value="AAA+_ATPase"/>
</dbReference>
<dbReference type="CDD" id="cd00009">
    <property type="entry name" value="AAA"/>
    <property type="match status" value="1"/>
</dbReference>
<dbReference type="GO" id="GO:0006260">
    <property type="term" value="P:DNA replication"/>
    <property type="evidence" value="ECO:0007669"/>
    <property type="project" value="TreeGrafter"/>
</dbReference>
<dbReference type="InterPro" id="IPR047661">
    <property type="entry name" value="IstB"/>
</dbReference>
<feature type="domain" description="AAA+ ATPase" evidence="2">
    <location>
        <begin position="42"/>
        <end position="175"/>
    </location>
</feature>
<dbReference type="RefSeq" id="WP_279385996.1">
    <property type="nucleotide sequence ID" value="NZ_LT669839.1"/>
</dbReference>
<accession>A0A1M4PP46</accession>
<evidence type="ECO:0000313" key="4">
    <source>
        <dbReference type="Proteomes" id="UP000245423"/>
    </source>
</evidence>
<keyword evidence="4" id="KW-1185">Reference proteome</keyword>
<dbReference type="InterPro" id="IPR002611">
    <property type="entry name" value="IstB_ATP-bd"/>
</dbReference>
<protein>
    <recommendedName>
        <fullName evidence="2">AAA+ ATPase domain-containing protein</fullName>
    </recommendedName>
</protein>
<sequence length="181" mass="20692">MACVKVASFPFFKTLDDFDFDFQPTVNKQQIMDLASLRFIENNENILFVGTPGVGKTHLATAIGIECARSRYSTYFISFHELIAQLKKALLENRLETRLKHFAKYKILIIDEIGYLPIDLDASNLFFQLIAKRYEKHCTIITTNSNFSKWPDIFGSPTIANAILDRLLHHSHIISIKGPIL</sequence>
<evidence type="ECO:0000256" key="1">
    <source>
        <dbReference type="ARBA" id="ARBA00008059"/>
    </source>
</evidence>
<dbReference type="InterPro" id="IPR027417">
    <property type="entry name" value="P-loop_NTPase"/>
</dbReference>
<gene>
    <name evidence="3" type="ORF">CUESP1_1884</name>
</gene>
<organism evidence="3 4">
    <name type="scientific">[Clostridium] ultunense Esp</name>
    <dbReference type="NCBI Taxonomy" id="1288971"/>
    <lineage>
        <taxon>Bacteria</taxon>
        <taxon>Bacillati</taxon>
        <taxon>Bacillota</taxon>
        <taxon>Tissierellia</taxon>
        <taxon>Tissierellales</taxon>
        <taxon>Tepidimicrobiaceae</taxon>
        <taxon>Schnuerera</taxon>
    </lineage>
</organism>
<dbReference type="Proteomes" id="UP000245423">
    <property type="component" value="Chromosome 1"/>
</dbReference>
<dbReference type="GO" id="GO:0005524">
    <property type="term" value="F:ATP binding"/>
    <property type="evidence" value="ECO:0007669"/>
    <property type="project" value="InterPro"/>
</dbReference>
<dbReference type="PANTHER" id="PTHR30050">
    <property type="entry name" value="CHROMOSOMAL REPLICATION INITIATOR PROTEIN DNAA"/>
    <property type="match status" value="1"/>
</dbReference>
<evidence type="ECO:0000259" key="2">
    <source>
        <dbReference type="SMART" id="SM00382"/>
    </source>
</evidence>
<dbReference type="AlphaFoldDB" id="A0A1M4PP46"/>
<evidence type="ECO:0000313" key="3">
    <source>
        <dbReference type="EMBL" id="SHD77244.1"/>
    </source>
</evidence>
<comment type="similarity">
    <text evidence="1">Belongs to the IS21/IS1162 putative ATP-binding protein family.</text>
</comment>
<dbReference type="Gene3D" id="3.40.50.300">
    <property type="entry name" value="P-loop containing nucleotide triphosphate hydrolases"/>
    <property type="match status" value="1"/>
</dbReference>
<name>A0A1M4PP46_9FIRM</name>
<dbReference type="SMART" id="SM00382">
    <property type="entry name" value="AAA"/>
    <property type="match status" value="1"/>
</dbReference>